<sequence length="83" mass="9385">MTAQLTKEVRVRKVMGATVLDITVLFSKEFVRLVLTTFIIAVPIGYSYMNLWLQEFAYRINITMGSKAIQATLSNPVQSLKSE</sequence>
<evidence type="ECO:0000313" key="8">
    <source>
        <dbReference type="EMBL" id="MFD2068115.1"/>
    </source>
</evidence>
<dbReference type="RefSeq" id="WP_229962876.1">
    <property type="nucleotide sequence ID" value="NZ_JAJJWI010000036.1"/>
</dbReference>
<feature type="domain" description="ABC3 transporter permease C-terminal" evidence="7">
    <location>
        <begin position="6"/>
        <end position="64"/>
    </location>
</feature>
<accession>A0ABW4X299</accession>
<evidence type="ECO:0000256" key="5">
    <source>
        <dbReference type="ARBA" id="ARBA00023136"/>
    </source>
</evidence>
<organism evidence="8 9">
    <name type="scientific">Pontibacter silvestris</name>
    <dbReference type="NCBI Taxonomy" id="2305183"/>
    <lineage>
        <taxon>Bacteria</taxon>
        <taxon>Pseudomonadati</taxon>
        <taxon>Bacteroidota</taxon>
        <taxon>Cytophagia</taxon>
        <taxon>Cytophagales</taxon>
        <taxon>Hymenobacteraceae</taxon>
        <taxon>Pontibacter</taxon>
    </lineage>
</organism>
<reference evidence="9" key="1">
    <citation type="journal article" date="2019" name="Int. J. Syst. Evol. Microbiol.">
        <title>The Global Catalogue of Microorganisms (GCM) 10K type strain sequencing project: providing services to taxonomists for standard genome sequencing and annotation.</title>
        <authorList>
            <consortium name="The Broad Institute Genomics Platform"/>
            <consortium name="The Broad Institute Genome Sequencing Center for Infectious Disease"/>
            <person name="Wu L."/>
            <person name="Ma J."/>
        </authorList>
    </citation>
    <scope>NUCLEOTIDE SEQUENCE [LARGE SCALE GENOMIC DNA]</scope>
    <source>
        <strain evidence="9">JCM 16545</strain>
    </source>
</reference>
<keyword evidence="4 6" id="KW-1133">Transmembrane helix</keyword>
<evidence type="ECO:0000256" key="6">
    <source>
        <dbReference type="SAM" id="Phobius"/>
    </source>
</evidence>
<comment type="caution">
    <text evidence="8">The sequence shown here is derived from an EMBL/GenBank/DDBJ whole genome shotgun (WGS) entry which is preliminary data.</text>
</comment>
<keyword evidence="9" id="KW-1185">Reference proteome</keyword>
<dbReference type="Pfam" id="PF02687">
    <property type="entry name" value="FtsX"/>
    <property type="match status" value="1"/>
</dbReference>
<keyword evidence="2" id="KW-1003">Cell membrane</keyword>
<feature type="transmembrane region" description="Helical" evidence="6">
    <location>
        <begin position="30"/>
        <end position="49"/>
    </location>
</feature>
<name>A0ABW4X299_9BACT</name>
<evidence type="ECO:0000313" key="9">
    <source>
        <dbReference type="Proteomes" id="UP001597369"/>
    </source>
</evidence>
<dbReference type="Proteomes" id="UP001597369">
    <property type="component" value="Unassembled WGS sequence"/>
</dbReference>
<evidence type="ECO:0000256" key="1">
    <source>
        <dbReference type="ARBA" id="ARBA00004651"/>
    </source>
</evidence>
<comment type="subcellular location">
    <subcellularLocation>
        <location evidence="1">Cell membrane</location>
        <topology evidence="1">Multi-pass membrane protein</topology>
    </subcellularLocation>
</comment>
<keyword evidence="5 6" id="KW-0472">Membrane</keyword>
<protein>
    <submittedName>
        <fullName evidence="8">ABC transporter permease</fullName>
    </submittedName>
</protein>
<evidence type="ECO:0000259" key="7">
    <source>
        <dbReference type="Pfam" id="PF02687"/>
    </source>
</evidence>
<evidence type="ECO:0000256" key="2">
    <source>
        <dbReference type="ARBA" id="ARBA00022475"/>
    </source>
</evidence>
<evidence type="ECO:0000256" key="4">
    <source>
        <dbReference type="ARBA" id="ARBA00022989"/>
    </source>
</evidence>
<gene>
    <name evidence="8" type="ORF">ACFSKU_14565</name>
</gene>
<keyword evidence="3 6" id="KW-0812">Transmembrane</keyword>
<proteinExistence type="predicted"/>
<dbReference type="InterPro" id="IPR003838">
    <property type="entry name" value="ABC3_permease_C"/>
</dbReference>
<dbReference type="EMBL" id="JBHUHV010000043">
    <property type="protein sequence ID" value="MFD2068115.1"/>
    <property type="molecule type" value="Genomic_DNA"/>
</dbReference>
<evidence type="ECO:0000256" key="3">
    <source>
        <dbReference type="ARBA" id="ARBA00022692"/>
    </source>
</evidence>